<evidence type="ECO:0000256" key="2">
    <source>
        <dbReference type="SAM" id="SignalP"/>
    </source>
</evidence>
<dbReference type="Proteomes" id="UP000027135">
    <property type="component" value="Unassembled WGS sequence"/>
</dbReference>
<evidence type="ECO:0000313" key="3">
    <source>
        <dbReference type="EMBL" id="KDR20458.1"/>
    </source>
</evidence>
<keyword evidence="4" id="KW-1185">Reference proteome</keyword>
<gene>
    <name evidence="3" type="ORF">L798_04611</name>
</gene>
<feature type="region of interest" description="Disordered" evidence="1">
    <location>
        <begin position="98"/>
        <end position="117"/>
    </location>
</feature>
<proteinExistence type="predicted"/>
<sequence length="117" mass="12175">MIRLVVILSVLAVFEHHVSSRPQNPLDIASSFVGNNKPGFNPADFLRPGQTTAAPAQESGGISKRSAQFNIADFFPAGVPTIPPAISNIIPTNIPGIKDMVPGVGGKGDSTTAPTEK</sequence>
<protein>
    <submittedName>
        <fullName evidence="3">Uncharacterized protein</fullName>
    </submittedName>
</protein>
<evidence type="ECO:0000313" key="4">
    <source>
        <dbReference type="Proteomes" id="UP000027135"/>
    </source>
</evidence>
<dbReference type="AlphaFoldDB" id="A0A067RC58"/>
<feature type="chain" id="PRO_5001644969" evidence="2">
    <location>
        <begin position="21"/>
        <end position="117"/>
    </location>
</feature>
<feature type="signal peptide" evidence="2">
    <location>
        <begin position="1"/>
        <end position="20"/>
    </location>
</feature>
<reference evidence="3 4" key="1">
    <citation type="journal article" date="2014" name="Nat. Commun.">
        <title>Molecular traces of alternative social organization in a termite genome.</title>
        <authorList>
            <person name="Terrapon N."/>
            <person name="Li C."/>
            <person name="Robertson H.M."/>
            <person name="Ji L."/>
            <person name="Meng X."/>
            <person name="Booth W."/>
            <person name="Chen Z."/>
            <person name="Childers C.P."/>
            <person name="Glastad K.M."/>
            <person name="Gokhale K."/>
            <person name="Gowin J."/>
            <person name="Gronenberg W."/>
            <person name="Hermansen R.A."/>
            <person name="Hu H."/>
            <person name="Hunt B.G."/>
            <person name="Huylmans A.K."/>
            <person name="Khalil S.M."/>
            <person name="Mitchell R.D."/>
            <person name="Munoz-Torres M.C."/>
            <person name="Mustard J.A."/>
            <person name="Pan H."/>
            <person name="Reese J.T."/>
            <person name="Scharf M.E."/>
            <person name="Sun F."/>
            <person name="Vogel H."/>
            <person name="Xiao J."/>
            <person name="Yang W."/>
            <person name="Yang Z."/>
            <person name="Yang Z."/>
            <person name="Zhou J."/>
            <person name="Zhu J."/>
            <person name="Brent C.S."/>
            <person name="Elsik C.G."/>
            <person name="Goodisman M.A."/>
            <person name="Liberles D.A."/>
            <person name="Roe R.M."/>
            <person name="Vargo E.L."/>
            <person name="Vilcinskas A."/>
            <person name="Wang J."/>
            <person name="Bornberg-Bauer E."/>
            <person name="Korb J."/>
            <person name="Zhang G."/>
            <person name="Liebig J."/>
        </authorList>
    </citation>
    <scope>NUCLEOTIDE SEQUENCE [LARGE SCALE GENOMIC DNA]</scope>
    <source>
        <tissue evidence="3">Whole organism</tissue>
    </source>
</reference>
<keyword evidence="2" id="KW-0732">Signal</keyword>
<dbReference type="InParanoid" id="A0A067RC58"/>
<accession>A0A067RC58</accession>
<dbReference type="EMBL" id="KK852603">
    <property type="protein sequence ID" value="KDR20458.1"/>
    <property type="molecule type" value="Genomic_DNA"/>
</dbReference>
<evidence type="ECO:0000256" key="1">
    <source>
        <dbReference type="SAM" id="MobiDB-lite"/>
    </source>
</evidence>
<name>A0A067RC58_ZOONE</name>
<organism evidence="3 4">
    <name type="scientific">Zootermopsis nevadensis</name>
    <name type="common">Dampwood termite</name>
    <dbReference type="NCBI Taxonomy" id="136037"/>
    <lineage>
        <taxon>Eukaryota</taxon>
        <taxon>Metazoa</taxon>
        <taxon>Ecdysozoa</taxon>
        <taxon>Arthropoda</taxon>
        <taxon>Hexapoda</taxon>
        <taxon>Insecta</taxon>
        <taxon>Pterygota</taxon>
        <taxon>Neoptera</taxon>
        <taxon>Polyneoptera</taxon>
        <taxon>Dictyoptera</taxon>
        <taxon>Blattodea</taxon>
        <taxon>Blattoidea</taxon>
        <taxon>Termitoidae</taxon>
        <taxon>Termopsidae</taxon>
        <taxon>Zootermopsis</taxon>
    </lineage>
</organism>